<feature type="non-terminal residue" evidence="1">
    <location>
        <position position="44"/>
    </location>
</feature>
<dbReference type="AlphaFoldDB" id="A0A816KDF7"/>
<feature type="non-terminal residue" evidence="1">
    <location>
        <position position="1"/>
    </location>
</feature>
<sequence length="44" mass="5034">WAFIYCLLIQRLSSQNRVNRSWLTGLGSASMTNSCYSFNTNTDL</sequence>
<dbReference type="EMBL" id="HG994366">
    <property type="protein sequence ID" value="CAF1896984.1"/>
    <property type="molecule type" value="Genomic_DNA"/>
</dbReference>
<accession>A0A816KDF7</accession>
<gene>
    <name evidence="1" type="ORF">DARMORV10_C02P18070.1</name>
</gene>
<organism evidence="1">
    <name type="scientific">Brassica napus</name>
    <name type="common">Rape</name>
    <dbReference type="NCBI Taxonomy" id="3708"/>
    <lineage>
        <taxon>Eukaryota</taxon>
        <taxon>Viridiplantae</taxon>
        <taxon>Streptophyta</taxon>
        <taxon>Embryophyta</taxon>
        <taxon>Tracheophyta</taxon>
        <taxon>Spermatophyta</taxon>
        <taxon>Magnoliopsida</taxon>
        <taxon>eudicotyledons</taxon>
        <taxon>Gunneridae</taxon>
        <taxon>Pentapetalae</taxon>
        <taxon>rosids</taxon>
        <taxon>malvids</taxon>
        <taxon>Brassicales</taxon>
        <taxon>Brassicaceae</taxon>
        <taxon>Brassiceae</taxon>
        <taxon>Brassica</taxon>
    </lineage>
</organism>
<reference evidence="1" key="1">
    <citation type="submission" date="2021-01" db="EMBL/GenBank/DDBJ databases">
        <authorList>
            <consortium name="Genoscope - CEA"/>
            <person name="William W."/>
        </authorList>
    </citation>
    <scope>NUCLEOTIDE SEQUENCE</scope>
</reference>
<evidence type="ECO:0000313" key="1">
    <source>
        <dbReference type="EMBL" id="CAF1896984.1"/>
    </source>
</evidence>
<proteinExistence type="predicted"/>
<protein>
    <submittedName>
        <fullName evidence="1">(rape) hypothetical protein</fullName>
    </submittedName>
</protein>
<dbReference type="Proteomes" id="UP001295469">
    <property type="component" value="Chromosome C02"/>
</dbReference>
<name>A0A816KDF7_BRANA</name>